<proteinExistence type="predicted"/>
<protein>
    <submittedName>
        <fullName evidence="2">Uncharacterized protein</fullName>
    </submittedName>
</protein>
<organism evidence="1 2">
    <name type="scientific">Pyricularia grisea</name>
    <name type="common">Crabgrass-specific blast fungus</name>
    <name type="synonym">Magnaporthe grisea</name>
    <dbReference type="NCBI Taxonomy" id="148305"/>
    <lineage>
        <taxon>Eukaryota</taxon>
        <taxon>Fungi</taxon>
        <taxon>Dikarya</taxon>
        <taxon>Ascomycota</taxon>
        <taxon>Pezizomycotina</taxon>
        <taxon>Sordariomycetes</taxon>
        <taxon>Sordariomycetidae</taxon>
        <taxon>Magnaporthales</taxon>
        <taxon>Pyriculariaceae</taxon>
        <taxon>Pyricularia</taxon>
    </lineage>
</organism>
<gene>
    <name evidence="2" type="ORF">PgNI_04667</name>
</gene>
<reference evidence="2" key="3">
    <citation type="submission" date="2025-08" db="UniProtKB">
        <authorList>
            <consortium name="RefSeq"/>
        </authorList>
    </citation>
    <scope>IDENTIFICATION</scope>
    <source>
        <strain evidence="2">NI907</strain>
    </source>
</reference>
<evidence type="ECO:0000313" key="1">
    <source>
        <dbReference type="Proteomes" id="UP000515153"/>
    </source>
</evidence>
<dbReference type="GeneID" id="41959620"/>
<reference evidence="2" key="2">
    <citation type="submission" date="2019-10" db="EMBL/GenBank/DDBJ databases">
        <authorList>
            <consortium name="NCBI Genome Project"/>
        </authorList>
    </citation>
    <scope>NUCLEOTIDE SEQUENCE</scope>
    <source>
        <strain evidence="2">NI907</strain>
    </source>
</reference>
<dbReference type="AlphaFoldDB" id="A0A6P8BA81"/>
<accession>A0A6P8BA81</accession>
<reference evidence="2" key="1">
    <citation type="journal article" date="2019" name="Mol. Biol. Evol.">
        <title>Blast fungal genomes show frequent chromosomal changes, gene gains and losses, and effector gene turnover.</title>
        <authorList>
            <person name="Gomez Luciano L.B."/>
            <person name="Jason Tsai I."/>
            <person name="Chuma I."/>
            <person name="Tosa Y."/>
            <person name="Chen Y.H."/>
            <person name="Li J.Y."/>
            <person name="Li M.Y."/>
            <person name="Jade Lu M.Y."/>
            <person name="Nakayashiki H."/>
            <person name="Li W.H."/>
        </authorList>
    </citation>
    <scope>NUCLEOTIDE SEQUENCE</scope>
    <source>
        <strain evidence="2">NI907</strain>
    </source>
</reference>
<dbReference type="KEGG" id="pgri:PgNI_04667"/>
<evidence type="ECO:0000313" key="2">
    <source>
        <dbReference type="RefSeq" id="XP_030984087.1"/>
    </source>
</evidence>
<keyword evidence="1" id="KW-1185">Reference proteome</keyword>
<sequence length="44" mass="5016">MNKKGVRSMCVNSITCGQVRNLPSQCHQVSHNKYLGAHFFSFLF</sequence>
<name>A0A6P8BA81_PYRGI</name>
<dbReference type="RefSeq" id="XP_030984087.1">
    <property type="nucleotide sequence ID" value="XM_031124711.1"/>
</dbReference>
<feature type="non-terminal residue" evidence="2">
    <location>
        <position position="44"/>
    </location>
</feature>
<dbReference type="Proteomes" id="UP000515153">
    <property type="component" value="Unplaced"/>
</dbReference>